<sequence length="198" mass="22020">MAEETTLASHNERDRFLALVLANRWNAIVLERTAQLGVTDWWLTAGCIAQSVWNGLYGRQPDHGILDYDIFYFDPDTSWAAEDKVIRAAAKIFADLPISVQIRNQARVPLWYEEKFGTPFPPVEAASDGIGQFPCATVAVGVRRDGDSLRIHAPFGLALLLGGELIPNPALPIPDVYGAKTGRWRKVWPELVVAPWPE</sequence>
<proteinExistence type="predicted"/>
<dbReference type="PANTHER" id="PTHR39166">
    <property type="entry name" value="BLL1166 PROTEIN"/>
    <property type="match status" value="1"/>
</dbReference>
<evidence type="ECO:0000313" key="1">
    <source>
        <dbReference type="EMBL" id="NIX77686.1"/>
    </source>
</evidence>
<dbReference type="EMBL" id="JAATJS010000004">
    <property type="protein sequence ID" value="NIX77686.1"/>
    <property type="molecule type" value="Genomic_DNA"/>
</dbReference>
<comment type="caution">
    <text evidence="1">The sequence shown here is derived from an EMBL/GenBank/DDBJ whole genome shotgun (WGS) entry which is preliminary data.</text>
</comment>
<reference evidence="1 2" key="1">
    <citation type="submission" date="2020-03" db="EMBL/GenBank/DDBJ databases">
        <title>The genome sequence of Microvirga sp. c23x22.</title>
        <authorList>
            <person name="Zhang X."/>
        </authorList>
    </citation>
    <scope>NUCLEOTIDE SEQUENCE [LARGE SCALE GENOMIC DNA]</scope>
    <source>
        <strain evidence="2">c23x22</strain>
    </source>
</reference>
<dbReference type="Pfam" id="PF06042">
    <property type="entry name" value="NTP_transf_6"/>
    <property type="match status" value="1"/>
</dbReference>
<dbReference type="PANTHER" id="PTHR39166:SF1">
    <property type="entry name" value="BLL1166 PROTEIN"/>
    <property type="match status" value="1"/>
</dbReference>
<protein>
    <submittedName>
        <fullName evidence="1">Nucleotidyltransferase family protein</fullName>
    </submittedName>
</protein>
<dbReference type="InterPro" id="IPR009267">
    <property type="entry name" value="NTP_transf_6"/>
</dbReference>
<keyword evidence="2" id="KW-1185">Reference proteome</keyword>
<dbReference type="Proteomes" id="UP000707352">
    <property type="component" value="Unassembled WGS sequence"/>
</dbReference>
<accession>A0ABX0VGN3</accession>
<name>A0ABX0VGN3_9HYPH</name>
<organism evidence="1 2">
    <name type="scientific">Microvirga terricola</name>
    <dbReference type="NCBI Taxonomy" id="2719797"/>
    <lineage>
        <taxon>Bacteria</taxon>
        <taxon>Pseudomonadati</taxon>
        <taxon>Pseudomonadota</taxon>
        <taxon>Alphaproteobacteria</taxon>
        <taxon>Hyphomicrobiales</taxon>
        <taxon>Methylobacteriaceae</taxon>
        <taxon>Microvirga</taxon>
    </lineage>
</organism>
<gene>
    <name evidence="1" type="ORF">HB375_13865</name>
</gene>
<evidence type="ECO:0000313" key="2">
    <source>
        <dbReference type="Proteomes" id="UP000707352"/>
    </source>
</evidence>